<name>A0A1G2I469_9BACT</name>
<reference evidence="1 2" key="1">
    <citation type="journal article" date="2016" name="Nat. Commun.">
        <title>Thousands of microbial genomes shed light on interconnected biogeochemical processes in an aquifer system.</title>
        <authorList>
            <person name="Anantharaman K."/>
            <person name="Brown C.T."/>
            <person name="Hug L.A."/>
            <person name="Sharon I."/>
            <person name="Castelle C.J."/>
            <person name="Probst A.J."/>
            <person name="Thomas B.C."/>
            <person name="Singh A."/>
            <person name="Wilkins M.J."/>
            <person name="Karaoz U."/>
            <person name="Brodie E.L."/>
            <person name="Williams K.H."/>
            <person name="Hubbard S.S."/>
            <person name="Banfield J.F."/>
        </authorList>
    </citation>
    <scope>NUCLEOTIDE SEQUENCE [LARGE SCALE GENOMIC DNA]</scope>
</reference>
<protein>
    <submittedName>
        <fullName evidence="1">Uncharacterized protein</fullName>
    </submittedName>
</protein>
<dbReference type="Proteomes" id="UP000178820">
    <property type="component" value="Unassembled WGS sequence"/>
</dbReference>
<evidence type="ECO:0000313" key="1">
    <source>
        <dbReference type="EMBL" id="OGZ69271.1"/>
    </source>
</evidence>
<sequence>MFPISDPFVAASLKLVSILARMRKNPDDADDPQQTAFLGKEAWEVLGCLGMAHMKEAHTGPFSPFDPVVEAVIPLATDYNPHAQYGVLERVGAAASAYMQSKGDCYVDEYLGQGSSAIEFMLHVSPLATRWVGSMDANLGDADYGYIEEVRKDMEASGEAAQIGRLLAQASQYDQWVVEQINAQGDTAMYLATCARHGNWLLNKLLDYGLIGFVSDKKNPGINKAPELPLILSVQQRENFPDWLLKLLVEALMLKK</sequence>
<organism evidence="1 2">
    <name type="scientific">Candidatus Staskawiczbacteria bacterium RIFCSPHIGHO2_02_FULL_42_22</name>
    <dbReference type="NCBI Taxonomy" id="1802207"/>
    <lineage>
        <taxon>Bacteria</taxon>
        <taxon>Candidatus Staskawicziibacteriota</taxon>
    </lineage>
</organism>
<dbReference type="AlphaFoldDB" id="A0A1G2I469"/>
<proteinExistence type="predicted"/>
<comment type="caution">
    <text evidence="1">The sequence shown here is derived from an EMBL/GenBank/DDBJ whole genome shotgun (WGS) entry which is preliminary data.</text>
</comment>
<dbReference type="STRING" id="1802207.A3D44_01105"/>
<accession>A0A1G2I469</accession>
<evidence type="ECO:0000313" key="2">
    <source>
        <dbReference type="Proteomes" id="UP000178820"/>
    </source>
</evidence>
<gene>
    <name evidence="1" type="ORF">A3D44_01105</name>
</gene>
<dbReference type="EMBL" id="MHOT01000013">
    <property type="protein sequence ID" value="OGZ69271.1"/>
    <property type="molecule type" value="Genomic_DNA"/>
</dbReference>